<dbReference type="GO" id="GO:0055085">
    <property type="term" value="P:transmembrane transport"/>
    <property type="evidence" value="ECO:0007669"/>
    <property type="project" value="InterPro"/>
</dbReference>
<dbReference type="SUPFAM" id="SSF160964">
    <property type="entry name" value="MalF N-terminal region-like"/>
    <property type="match status" value="1"/>
</dbReference>
<dbReference type="STRING" id="368408.Tpen_1056"/>
<dbReference type="Gene3D" id="1.10.3720.10">
    <property type="entry name" value="MetI-like"/>
    <property type="match status" value="1"/>
</dbReference>
<dbReference type="Proteomes" id="UP000000641">
    <property type="component" value="Chromosome"/>
</dbReference>
<evidence type="ECO:0000256" key="6">
    <source>
        <dbReference type="ARBA" id="ARBA00023136"/>
    </source>
</evidence>
<keyword evidence="6 7" id="KW-0472">Membrane</keyword>
<keyword evidence="4 7" id="KW-0812">Transmembrane</keyword>
<gene>
    <name evidence="9" type="ordered locus">Tpen_1056</name>
</gene>
<dbReference type="PROSITE" id="PS50928">
    <property type="entry name" value="ABC_TM1"/>
    <property type="match status" value="1"/>
</dbReference>
<feature type="transmembrane region" description="Helical" evidence="7">
    <location>
        <begin position="113"/>
        <end position="136"/>
    </location>
</feature>
<feature type="transmembrane region" description="Helical" evidence="7">
    <location>
        <begin position="286"/>
        <end position="305"/>
    </location>
</feature>
<keyword evidence="10" id="KW-1185">Reference proteome</keyword>
<dbReference type="GO" id="GO:0005886">
    <property type="term" value="C:plasma membrane"/>
    <property type="evidence" value="ECO:0007669"/>
    <property type="project" value="UniProtKB-SubCell"/>
</dbReference>
<evidence type="ECO:0000256" key="4">
    <source>
        <dbReference type="ARBA" id="ARBA00022692"/>
    </source>
</evidence>
<dbReference type="InterPro" id="IPR000515">
    <property type="entry name" value="MetI-like"/>
</dbReference>
<dbReference type="KEGG" id="tpe:Tpen_1056"/>
<keyword evidence="5 7" id="KW-1133">Transmembrane helix</keyword>
<protein>
    <submittedName>
        <fullName evidence="9">Binding-protein-dependent transport systems inner membrane component</fullName>
    </submittedName>
</protein>
<evidence type="ECO:0000256" key="1">
    <source>
        <dbReference type="ARBA" id="ARBA00004651"/>
    </source>
</evidence>
<dbReference type="HOGENOM" id="CLU_016047_0_3_2"/>
<dbReference type="InterPro" id="IPR051393">
    <property type="entry name" value="ABC_transporter_permease"/>
</dbReference>
<evidence type="ECO:0000259" key="8">
    <source>
        <dbReference type="PROSITE" id="PS50928"/>
    </source>
</evidence>
<name>A1RZ26_THEPD</name>
<accession>A1RZ26</accession>
<evidence type="ECO:0000256" key="7">
    <source>
        <dbReference type="RuleBase" id="RU363032"/>
    </source>
</evidence>
<evidence type="ECO:0000256" key="3">
    <source>
        <dbReference type="ARBA" id="ARBA00022475"/>
    </source>
</evidence>
<feature type="transmembrane region" description="Helical" evidence="7">
    <location>
        <begin position="12"/>
        <end position="39"/>
    </location>
</feature>
<evidence type="ECO:0000313" key="10">
    <source>
        <dbReference type="Proteomes" id="UP000000641"/>
    </source>
</evidence>
<dbReference type="Pfam" id="PF00528">
    <property type="entry name" value="BPD_transp_1"/>
    <property type="match status" value="1"/>
</dbReference>
<evidence type="ECO:0000256" key="2">
    <source>
        <dbReference type="ARBA" id="ARBA00022448"/>
    </source>
</evidence>
<sequence length="313" mass="35504">MPVSSVKKYSAPILFLLPALVVLAMVSFYPLVFGFYMAFTDMSTTKGKWISWDFVGLENFRRIVEELLTPELGLGRALLNTVFFTVVNVALQVLVGVAFAFMLNSDKLLWRRFWQAVFIVPWAVPGYISIMAWFFLYQYSYGYFNQILMNLGLERIDWLGQRLDTFWPWVSINATNVWLAYPFIMTVTLAALQTLPRDLLDAAKVDGAGGWQTFRYVVLPHIKPPLTIATVLTTITTFQQFGVVWLLTGGGPQIFVKAIGTTIYVTDLLMTYGYRTIWQFGDYGYGAAFSIFLALLVVPASIYAMKKLRVVGE</sequence>
<comment type="similarity">
    <text evidence="7">Belongs to the binding-protein-dependent transport system permease family.</text>
</comment>
<dbReference type="AlphaFoldDB" id="A1RZ26"/>
<dbReference type="EMBL" id="CP000505">
    <property type="protein sequence ID" value="ABL78456.1"/>
    <property type="molecule type" value="Genomic_DNA"/>
</dbReference>
<organism evidence="9 10">
    <name type="scientific">Thermofilum pendens (strain DSM 2475 / Hrk 5)</name>
    <dbReference type="NCBI Taxonomy" id="368408"/>
    <lineage>
        <taxon>Archaea</taxon>
        <taxon>Thermoproteota</taxon>
        <taxon>Thermoprotei</taxon>
        <taxon>Thermofilales</taxon>
        <taxon>Thermofilaceae</taxon>
        <taxon>Thermofilum</taxon>
    </lineage>
</organism>
<reference evidence="10" key="1">
    <citation type="journal article" date="2008" name="J. Bacteriol.">
        <title>Genome sequence of Thermofilum pendens reveals an exceptional loss of biosynthetic pathways without genome reduction.</title>
        <authorList>
            <person name="Anderson I."/>
            <person name="Rodriguez J."/>
            <person name="Susanti D."/>
            <person name="Porat I."/>
            <person name="Reich C."/>
            <person name="Ulrich L.E."/>
            <person name="Elkins J.G."/>
            <person name="Mavromatis K."/>
            <person name="Lykidis A."/>
            <person name="Kim E."/>
            <person name="Thompson L.S."/>
            <person name="Nolan M."/>
            <person name="Land M."/>
            <person name="Copeland A."/>
            <person name="Lapidus A."/>
            <person name="Lucas S."/>
            <person name="Detter C."/>
            <person name="Zhulin I.B."/>
            <person name="Olsen G.J."/>
            <person name="Whitman W."/>
            <person name="Mukhopadhyay B."/>
            <person name="Bristow J."/>
            <person name="Kyrpides N."/>
        </authorList>
    </citation>
    <scope>NUCLEOTIDE SEQUENCE [LARGE SCALE GENOMIC DNA]</scope>
    <source>
        <strain evidence="10">DSM 2475 / Hrk 5</strain>
    </source>
</reference>
<dbReference type="PANTHER" id="PTHR30193">
    <property type="entry name" value="ABC TRANSPORTER PERMEASE PROTEIN"/>
    <property type="match status" value="1"/>
</dbReference>
<feature type="domain" description="ABC transmembrane type-1" evidence="8">
    <location>
        <begin position="78"/>
        <end position="304"/>
    </location>
</feature>
<comment type="subcellular location">
    <subcellularLocation>
        <location evidence="1 7">Cell membrane</location>
        <topology evidence="1 7">Multi-pass membrane protein</topology>
    </subcellularLocation>
</comment>
<proteinExistence type="inferred from homology"/>
<evidence type="ECO:0000313" key="9">
    <source>
        <dbReference type="EMBL" id="ABL78456.1"/>
    </source>
</evidence>
<dbReference type="SUPFAM" id="SSF161098">
    <property type="entry name" value="MetI-like"/>
    <property type="match status" value="1"/>
</dbReference>
<feature type="transmembrane region" description="Helical" evidence="7">
    <location>
        <begin position="77"/>
        <end position="101"/>
    </location>
</feature>
<dbReference type="eggNOG" id="arCOG00157">
    <property type="taxonomic scope" value="Archaea"/>
</dbReference>
<dbReference type="CDD" id="cd06261">
    <property type="entry name" value="TM_PBP2"/>
    <property type="match status" value="1"/>
</dbReference>
<evidence type="ECO:0000256" key="5">
    <source>
        <dbReference type="ARBA" id="ARBA00022989"/>
    </source>
</evidence>
<dbReference type="InterPro" id="IPR035906">
    <property type="entry name" value="MetI-like_sf"/>
</dbReference>
<keyword evidence="2 7" id="KW-0813">Transport</keyword>
<keyword evidence="3" id="KW-1003">Cell membrane</keyword>
<dbReference type="EnsemblBacteria" id="ABL78456">
    <property type="protein sequence ID" value="ABL78456"/>
    <property type="gene ID" value="Tpen_1056"/>
</dbReference>
<dbReference type="PANTHER" id="PTHR30193:SF41">
    <property type="entry name" value="DIACETYLCHITOBIOSE UPTAKE SYSTEM PERMEASE PROTEIN NGCF"/>
    <property type="match status" value="1"/>
</dbReference>